<dbReference type="InterPro" id="IPR015890">
    <property type="entry name" value="Chorismate_C"/>
</dbReference>
<gene>
    <name evidence="2" type="ORF">A2310_01210</name>
</gene>
<dbReference type="PANTHER" id="PTHR11236:SF50">
    <property type="entry name" value="AMINODEOXYCHORISMATE SYNTHASE COMPONENT 1"/>
    <property type="match status" value="1"/>
</dbReference>
<comment type="caution">
    <text evidence="2">The sequence shown here is derived from an EMBL/GenBank/DDBJ whole genome shotgun (WGS) entry which is preliminary data.</text>
</comment>
<evidence type="ECO:0000313" key="3">
    <source>
        <dbReference type="Proteomes" id="UP000178417"/>
    </source>
</evidence>
<evidence type="ECO:0000313" key="2">
    <source>
        <dbReference type="EMBL" id="OGC19962.1"/>
    </source>
</evidence>
<dbReference type="STRING" id="1802579.A2310_01210"/>
<sequence>MIILTEFEKNPLLFDNLQEIISCSNLSDVPSCFDKMEEALNSGYFLAGFLSYEAGYGFEEKLQDKKDYDFPLIHFGVYKKPSSKLPKPDNKENKKEKILQFRKNISKAEYFKDIETIRSYIAKGDVYQITYCLKSSFSFTGKPFSLYKQLLNDQPVPYPAYIETKDFKILSLSPELFIKKQGEKILTKPMKGTWPRENVFSSLFGGLRLKYDRKNRAENIMICDLLRNDLGRIGVNIKAPTLFEVARYKTLFQMTSTVTGKIDRNIPIFDIFKALHPSGSVTGAPKIRAMEIIRGLEREERKIYTGAIGYITPERDMFFNIPIRTLLIQGSKGELGIGGGIVWDSTPQGEYDECKWKSKFLTKSD</sequence>
<proteinExistence type="predicted"/>
<organism evidence="2 3">
    <name type="scientific">candidate division WOR-1 bacterium RIFOXYB2_FULL_37_13</name>
    <dbReference type="NCBI Taxonomy" id="1802579"/>
    <lineage>
        <taxon>Bacteria</taxon>
        <taxon>Bacillati</taxon>
        <taxon>Saganbacteria</taxon>
    </lineage>
</organism>
<dbReference type="Proteomes" id="UP000178417">
    <property type="component" value="Unassembled WGS sequence"/>
</dbReference>
<dbReference type="AlphaFoldDB" id="A0A1F4SHQ0"/>
<dbReference type="PANTHER" id="PTHR11236">
    <property type="entry name" value="AMINOBENZOATE/ANTHRANILATE SYNTHASE"/>
    <property type="match status" value="1"/>
</dbReference>
<dbReference type="GO" id="GO:0046820">
    <property type="term" value="F:4-amino-4-deoxychorismate synthase activity"/>
    <property type="evidence" value="ECO:0007669"/>
    <property type="project" value="TreeGrafter"/>
</dbReference>
<dbReference type="Pfam" id="PF00425">
    <property type="entry name" value="Chorismate_bind"/>
    <property type="match status" value="1"/>
</dbReference>
<dbReference type="InterPro" id="IPR019999">
    <property type="entry name" value="Anth_synth_I-like"/>
</dbReference>
<dbReference type="PRINTS" id="PR00095">
    <property type="entry name" value="ANTSNTHASEI"/>
</dbReference>
<accession>A0A1F4SHQ0</accession>
<reference evidence="2 3" key="1">
    <citation type="journal article" date="2016" name="Nat. Commun.">
        <title>Thousands of microbial genomes shed light on interconnected biogeochemical processes in an aquifer system.</title>
        <authorList>
            <person name="Anantharaman K."/>
            <person name="Brown C.T."/>
            <person name="Hug L.A."/>
            <person name="Sharon I."/>
            <person name="Castelle C.J."/>
            <person name="Probst A.J."/>
            <person name="Thomas B.C."/>
            <person name="Singh A."/>
            <person name="Wilkins M.J."/>
            <person name="Karaoz U."/>
            <person name="Brodie E.L."/>
            <person name="Williams K.H."/>
            <person name="Hubbard S.S."/>
            <person name="Banfield J.F."/>
        </authorList>
    </citation>
    <scope>NUCLEOTIDE SEQUENCE [LARGE SCALE GENOMIC DNA]</scope>
</reference>
<feature type="domain" description="Chorismate-utilising enzyme C-terminal" evidence="1">
    <location>
        <begin position="107"/>
        <end position="357"/>
    </location>
</feature>
<dbReference type="GO" id="GO:0000162">
    <property type="term" value="P:L-tryptophan biosynthetic process"/>
    <property type="evidence" value="ECO:0007669"/>
    <property type="project" value="TreeGrafter"/>
</dbReference>
<name>A0A1F4SHQ0_UNCSA</name>
<evidence type="ECO:0000259" key="1">
    <source>
        <dbReference type="Pfam" id="PF00425"/>
    </source>
</evidence>
<protein>
    <recommendedName>
        <fullName evidence="1">Chorismate-utilising enzyme C-terminal domain-containing protein</fullName>
    </recommendedName>
</protein>
<dbReference type="Gene3D" id="3.60.120.10">
    <property type="entry name" value="Anthranilate synthase"/>
    <property type="match status" value="1"/>
</dbReference>
<dbReference type="EMBL" id="MEUB01000054">
    <property type="protein sequence ID" value="OGC19962.1"/>
    <property type="molecule type" value="Genomic_DNA"/>
</dbReference>
<dbReference type="InterPro" id="IPR005801">
    <property type="entry name" value="ADC_synthase"/>
</dbReference>
<dbReference type="SUPFAM" id="SSF56322">
    <property type="entry name" value="ADC synthase"/>
    <property type="match status" value="1"/>
</dbReference>